<dbReference type="PROSITE" id="PS01125">
    <property type="entry name" value="ROK"/>
    <property type="match status" value="1"/>
</dbReference>
<reference evidence="3" key="1">
    <citation type="journal article" date="2019" name="Int. J. Syst. Evol. Microbiol.">
        <title>The Global Catalogue of Microorganisms (GCM) 10K type strain sequencing project: providing services to taxonomists for standard genome sequencing and annotation.</title>
        <authorList>
            <consortium name="The Broad Institute Genomics Platform"/>
            <consortium name="The Broad Institute Genome Sequencing Center for Infectious Disease"/>
            <person name="Wu L."/>
            <person name="Ma J."/>
        </authorList>
    </citation>
    <scope>NUCLEOTIDE SEQUENCE [LARGE SCALE GENOMIC DNA]</scope>
    <source>
        <strain evidence="3">CGMCC 1.15053</strain>
    </source>
</reference>
<keyword evidence="3" id="KW-1185">Reference proteome</keyword>
<dbReference type="SUPFAM" id="SSF53067">
    <property type="entry name" value="Actin-like ATPase domain"/>
    <property type="match status" value="1"/>
</dbReference>
<dbReference type="Gene3D" id="3.30.420.40">
    <property type="match status" value="2"/>
</dbReference>
<dbReference type="CDD" id="cd24073">
    <property type="entry name" value="ASKHA_ATPase_ROK_CYANR"/>
    <property type="match status" value="1"/>
</dbReference>
<dbReference type="InterPro" id="IPR049874">
    <property type="entry name" value="ROK_cs"/>
</dbReference>
<dbReference type="PANTHER" id="PTHR18964:SF149">
    <property type="entry name" value="BIFUNCTIONAL UDP-N-ACETYLGLUCOSAMINE 2-EPIMERASE_N-ACETYLMANNOSAMINE KINASE"/>
    <property type="match status" value="1"/>
</dbReference>
<gene>
    <name evidence="2" type="ORF">ACFPQ6_10940</name>
</gene>
<evidence type="ECO:0000313" key="2">
    <source>
        <dbReference type="EMBL" id="MFC5848826.1"/>
    </source>
</evidence>
<comment type="caution">
    <text evidence="2">The sequence shown here is derived from an EMBL/GenBank/DDBJ whole genome shotgun (WGS) entry which is preliminary data.</text>
</comment>
<organism evidence="2 3">
    <name type="scientific">Deinococcus petrolearius</name>
    <dbReference type="NCBI Taxonomy" id="1751295"/>
    <lineage>
        <taxon>Bacteria</taxon>
        <taxon>Thermotogati</taxon>
        <taxon>Deinococcota</taxon>
        <taxon>Deinococci</taxon>
        <taxon>Deinococcales</taxon>
        <taxon>Deinococcaceae</taxon>
        <taxon>Deinococcus</taxon>
    </lineage>
</organism>
<protein>
    <submittedName>
        <fullName evidence="2">ROK family protein</fullName>
    </submittedName>
</protein>
<accession>A0ABW1DMQ2</accession>
<dbReference type="Proteomes" id="UP001595979">
    <property type="component" value="Unassembled WGS sequence"/>
</dbReference>
<dbReference type="InterPro" id="IPR000600">
    <property type="entry name" value="ROK"/>
</dbReference>
<sequence length="401" mass="41470">MRSQKVDQRAARVIHRTMILNELRRHGPLSRTQLAARTRLSTAAVSFVTADLIAEALLVEQSQQASRGRAVPLDVNYAGHFAVGLKVMETRLEAVLTDLSLRKIAGTTVEYASHTPQSVTAAAARATTELLAQAGLGRGRLGGVGLGLAGSIDPRSGLCVASFRLGWRDVPITALISEATGVPVWADNDVNAFATAERLLGRGKHARNFLVVTLGRGIGSGLVLGGELYRGGQGGAGELGHMLSEPGGRVCECGKRGCLEAYASEPSLAQQLAESGAGLRGAADFAALVAGGDPGALALVTDAGTRLGRALAQAANLLDPELIIVGGEGVRLGEALFAPMRGALAAHLHAPGGHDLPVLVEPWGDDAWACGAAGLVVEQFFGDREHMGPPARAAPRLGVPM</sequence>
<dbReference type="InterPro" id="IPR036390">
    <property type="entry name" value="WH_DNA-bd_sf"/>
</dbReference>
<dbReference type="InterPro" id="IPR036388">
    <property type="entry name" value="WH-like_DNA-bd_sf"/>
</dbReference>
<dbReference type="Gene3D" id="1.10.10.10">
    <property type="entry name" value="Winged helix-like DNA-binding domain superfamily/Winged helix DNA-binding domain"/>
    <property type="match status" value="1"/>
</dbReference>
<comment type="similarity">
    <text evidence="1">Belongs to the ROK (NagC/XylR) family.</text>
</comment>
<dbReference type="Pfam" id="PF00480">
    <property type="entry name" value="ROK"/>
    <property type="match status" value="1"/>
</dbReference>
<name>A0ABW1DMQ2_9DEIO</name>
<dbReference type="RefSeq" id="WP_380049237.1">
    <property type="nucleotide sequence ID" value="NZ_JBHSOH010000011.1"/>
</dbReference>
<dbReference type="InterPro" id="IPR043129">
    <property type="entry name" value="ATPase_NBD"/>
</dbReference>
<dbReference type="EMBL" id="JBHSOH010000011">
    <property type="protein sequence ID" value="MFC5848826.1"/>
    <property type="molecule type" value="Genomic_DNA"/>
</dbReference>
<evidence type="ECO:0000313" key="3">
    <source>
        <dbReference type="Proteomes" id="UP001595979"/>
    </source>
</evidence>
<proteinExistence type="inferred from homology"/>
<dbReference type="PANTHER" id="PTHR18964">
    <property type="entry name" value="ROK (REPRESSOR, ORF, KINASE) FAMILY"/>
    <property type="match status" value="1"/>
</dbReference>
<dbReference type="SUPFAM" id="SSF46785">
    <property type="entry name" value="Winged helix' DNA-binding domain"/>
    <property type="match status" value="1"/>
</dbReference>
<evidence type="ECO:0000256" key="1">
    <source>
        <dbReference type="ARBA" id="ARBA00006479"/>
    </source>
</evidence>